<dbReference type="SUPFAM" id="SSF48726">
    <property type="entry name" value="Immunoglobulin"/>
    <property type="match status" value="1"/>
</dbReference>
<dbReference type="InterPro" id="IPR007110">
    <property type="entry name" value="Ig-like_dom"/>
</dbReference>
<dbReference type="FunFam" id="2.60.40.10:FF:001170">
    <property type="entry name" value="Sema domain, immunoglobulin domain (Ig), short basic domain, secreted, (Semaphorin) 3F"/>
    <property type="match status" value="1"/>
</dbReference>
<proteinExistence type="inferred from homology"/>
<evidence type="ECO:0000313" key="10">
    <source>
        <dbReference type="EMBL" id="KAL2088824.1"/>
    </source>
</evidence>
<evidence type="ECO:0000256" key="2">
    <source>
        <dbReference type="ARBA" id="ARBA00009492"/>
    </source>
</evidence>
<evidence type="ECO:0000256" key="6">
    <source>
        <dbReference type="ARBA" id="ARBA00023319"/>
    </source>
</evidence>
<dbReference type="SUPFAM" id="SSF101912">
    <property type="entry name" value="Sema domain"/>
    <property type="match status" value="1"/>
</dbReference>
<gene>
    <name evidence="10" type="ORF">ACEWY4_015723</name>
</gene>
<dbReference type="PROSITE" id="PS51004">
    <property type="entry name" value="SEMA"/>
    <property type="match status" value="1"/>
</dbReference>
<dbReference type="InterPro" id="IPR013783">
    <property type="entry name" value="Ig-like_fold"/>
</dbReference>
<dbReference type="Gene3D" id="2.60.40.10">
    <property type="entry name" value="Immunoglobulins"/>
    <property type="match status" value="1"/>
</dbReference>
<dbReference type="InterPro" id="IPR013151">
    <property type="entry name" value="Immunoglobulin_dom"/>
</dbReference>
<dbReference type="GO" id="GO:0016020">
    <property type="term" value="C:membrane"/>
    <property type="evidence" value="ECO:0007669"/>
    <property type="project" value="UniProtKB-SubCell"/>
</dbReference>
<name>A0ABD1JPF0_9TELE</name>
<evidence type="ECO:0000256" key="5">
    <source>
        <dbReference type="ARBA" id="ARBA00023180"/>
    </source>
</evidence>
<dbReference type="Gene3D" id="3.30.1680.10">
    <property type="entry name" value="ligand-binding face of the semaphorins, domain 2"/>
    <property type="match status" value="1"/>
</dbReference>
<dbReference type="InterPro" id="IPR003599">
    <property type="entry name" value="Ig_sub"/>
</dbReference>
<evidence type="ECO:0000256" key="7">
    <source>
        <dbReference type="PROSITE-ProRule" id="PRU00352"/>
    </source>
</evidence>
<dbReference type="GO" id="GO:0007411">
    <property type="term" value="P:axon guidance"/>
    <property type="evidence" value="ECO:0007669"/>
    <property type="project" value="UniProtKB-ARBA"/>
</dbReference>
<dbReference type="Gene3D" id="2.130.10.10">
    <property type="entry name" value="YVTN repeat-like/Quinoprotein amine dehydrogenase"/>
    <property type="match status" value="1"/>
</dbReference>
<evidence type="ECO:0000313" key="11">
    <source>
        <dbReference type="Proteomes" id="UP001591681"/>
    </source>
</evidence>
<evidence type="ECO:0000259" key="9">
    <source>
        <dbReference type="PROSITE" id="PS51004"/>
    </source>
</evidence>
<evidence type="ECO:0008006" key="12">
    <source>
        <dbReference type="Google" id="ProtNLM"/>
    </source>
</evidence>
<dbReference type="InterPro" id="IPR016201">
    <property type="entry name" value="PSI"/>
</dbReference>
<evidence type="ECO:0000259" key="8">
    <source>
        <dbReference type="PROSITE" id="PS50835"/>
    </source>
</evidence>
<dbReference type="Proteomes" id="UP001591681">
    <property type="component" value="Unassembled WGS sequence"/>
</dbReference>
<feature type="domain" description="Ig-like" evidence="8">
    <location>
        <begin position="457"/>
        <end position="553"/>
    </location>
</feature>
<comment type="caution">
    <text evidence="7">Lacks conserved residue(s) required for the propagation of feature annotation.</text>
</comment>
<dbReference type="InterPro" id="IPR001627">
    <property type="entry name" value="Semap_dom"/>
</dbReference>
<dbReference type="Pfam" id="PF01403">
    <property type="entry name" value="Sema"/>
    <property type="match status" value="1"/>
</dbReference>
<protein>
    <recommendedName>
        <fullName evidence="12">Semaphorin-7A-like</fullName>
    </recommendedName>
</protein>
<comment type="similarity">
    <text evidence="2">Belongs to the semaphorin family.</text>
</comment>
<dbReference type="InterPro" id="IPR015943">
    <property type="entry name" value="WD40/YVTN_repeat-like_dom_sf"/>
</dbReference>
<keyword evidence="5" id="KW-0325">Glycoprotein</keyword>
<dbReference type="PANTHER" id="PTHR11036:SF144">
    <property type="entry name" value="SEMAPHORIN-7A-LIKE"/>
    <property type="match status" value="1"/>
</dbReference>
<dbReference type="InterPro" id="IPR027231">
    <property type="entry name" value="Semaphorin"/>
</dbReference>
<keyword evidence="4" id="KW-1015">Disulfide bond</keyword>
<dbReference type="InterPro" id="IPR002165">
    <property type="entry name" value="Plexin_repeat"/>
</dbReference>
<keyword evidence="11" id="KW-1185">Reference proteome</keyword>
<sequence>MFALLSDIKFKRGQLSSLTSSTMKLIPAKEGDVVYTGSGRHLARLDFQKNQDQPKVQNIPKGCQGANGIITVMQPGRHGYPLFVCTTEGGQTTCCYKALNGSTAGGPALYRSGEPALLTEDDLYTTQSGSNKDGIYRMSVDVGAKDDMEPPSSRSDQQYVKVIQKGDKVYAFYTEKNHDKNPDVGIFTSKISRICMSDLGGSKDMLQFKWTSQLIGRLSCGDPSRKLYYTELLDVAVLPSAHGEADRVYGLFRNGWEMRAVCAYKMDAIDDIFSRFPTKEGRTPGELLEDSRRLPLNFLSYMSGSPEALDRVETIDNRPPLLVSHRHYSHIQVDHVGGTEGQEGHNVLLLSMESGAVHKVLENGSDPFIIAEYHPFEPGTRILSMLLDSSEKKLYVGASAEVVQIDLRNCSVYGDQCADCILARDPYCGWDHAHEKCSPYSQGMKQDVLSRKHDGEPKSSSLKYSSMMKDYSEDFLYVSKSSRHYLLCPVESHHAVYRWLRDGEERPSLMDKEQRQLVLLIEDMGPDDEGYYRCVSTEGDYNKTVAQYSLRVSSGGQGLRSCSLALAPLVLMFILLH</sequence>
<dbReference type="SUPFAM" id="SSF103575">
    <property type="entry name" value="Plexin repeat"/>
    <property type="match status" value="1"/>
</dbReference>
<organism evidence="10 11">
    <name type="scientific">Coilia grayii</name>
    <name type="common">Gray's grenadier anchovy</name>
    <dbReference type="NCBI Taxonomy" id="363190"/>
    <lineage>
        <taxon>Eukaryota</taxon>
        <taxon>Metazoa</taxon>
        <taxon>Chordata</taxon>
        <taxon>Craniata</taxon>
        <taxon>Vertebrata</taxon>
        <taxon>Euteleostomi</taxon>
        <taxon>Actinopterygii</taxon>
        <taxon>Neopterygii</taxon>
        <taxon>Teleostei</taxon>
        <taxon>Clupei</taxon>
        <taxon>Clupeiformes</taxon>
        <taxon>Clupeoidei</taxon>
        <taxon>Engraulidae</taxon>
        <taxon>Coilinae</taxon>
        <taxon>Coilia</taxon>
    </lineage>
</organism>
<dbReference type="Pfam" id="PF00047">
    <property type="entry name" value="ig"/>
    <property type="match status" value="1"/>
</dbReference>
<dbReference type="AlphaFoldDB" id="A0ABD1JPF0"/>
<dbReference type="InterPro" id="IPR036352">
    <property type="entry name" value="Semap_dom_sf"/>
</dbReference>
<dbReference type="SMART" id="SM00409">
    <property type="entry name" value="IG"/>
    <property type="match status" value="1"/>
</dbReference>
<dbReference type="PROSITE" id="PS50835">
    <property type="entry name" value="IG_LIKE"/>
    <property type="match status" value="1"/>
</dbReference>
<evidence type="ECO:0000256" key="3">
    <source>
        <dbReference type="ARBA" id="ARBA00023136"/>
    </source>
</evidence>
<comment type="caution">
    <text evidence="10">The sequence shown here is derived from an EMBL/GenBank/DDBJ whole genome shotgun (WGS) entry which is preliminary data.</text>
</comment>
<dbReference type="PANTHER" id="PTHR11036">
    <property type="entry name" value="SEMAPHORIN"/>
    <property type="match status" value="1"/>
</dbReference>
<evidence type="ECO:0000256" key="4">
    <source>
        <dbReference type="ARBA" id="ARBA00023157"/>
    </source>
</evidence>
<reference evidence="10 11" key="1">
    <citation type="submission" date="2024-09" db="EMBL/GenBank/DDBJ databases">
        <title>A chromosome-level genome assembly of Gray's grenadier anchovy, Coilia grayii.</title>
        <authorList>
            <person name="Fu Z."/>
        </authorList>
    </citation>
    <scope>NUCLEOTIDE SEQUENCE [LARGE SCALE GENOMIC DNA]</scope>
    <source>
        <strain evidence="10">G4</strain>
        <tissue evidence="10">Muscle</tissue>
    </source>
</reference>
<dbReference type="SMART" id="SM00630">
    <property type="entry name" value="Sema"/>
    <property type="match status" value="1"/>
</dbReference>
<dbReference type="Pfam" id="PF01437">
    <property type="entry name" value="PSI"/>
    <property type="match status" value="1"/>
</dbReference>
<dbReference type="EMBL" id="JBHFQA010000013">
    <property type="protein sequence ID" value="KAL2088824.1"/>
    <property type="molecule type" value="Genomic_DNA"/>
</dbReference>
<accession>A0ABD1JPF0</accession>
<dbReference type="InterPro" id="IPR036179">
    <property type="entry name" value="Ig-like_dom_sf"/>
</dbReference>
<comment type="subcellular location">
    <subcellularLocation>
        <location evidence="1">Membrane</location>
    </subcellularLocation>
</comment>
<feature type="domain" description="Sema" evidence="9">
    <location>
        <begin position="1"/>
        <end position="407"/>
    </location>
</feature>
<keyword evidence="3" id="KW-0472">Membrane</keyword>
<dbReference type="SMART" id="SM00423">
    <property type="entry name" value="PSI"/>
    <property type="match status" value="1"/>
</dbReference>
<keyword evidence="6" id="KW-0393">Immunoglobulin domain</keyword>
<evidence type="ECO:0000256" key="1">
    <source>
        <dbReference type="ARBA" id="ARBA00004370"/>
    </source>
</evidence>